<dbReference type="Proteomes" id="UP001522868">
    <property type="component" value="Unassembled WGS sequence"/>
</dbReference>
<gene>
    <name evidence="2" type="ORF">M1O15_03475</name>
</gene>
<evidence type="ECO:0000313" key="2">
    <source>
        <dbReference type="EMBL" id="MCK8676479.1"/>
    </source>
</evidence>
<dbReference type="RefSeq" id="WP_248631651.1">
    <property type="nucleotide sequence ID" value="NZ_JALPTH010000002.1"/>
</dbReference>
<evidence type="ECO:0000313" key="3">
    <source>
        <dbReference type="Proteomes" id="UP001522868"/>
    </source>
</evidence>
<accession>A0ABT0I580</accession>
<protein>
    <recommendedName>
        <fullName evidence="4">Transposase</fullName>
    </recommendedName>
</protein>
<dbReference type="EMBL" id="JALPTH010000002">
    <property type="protein sequence ID" value="MCK8676479.1"/>
    <property type="molecule type" value="Genomic_DNA"/>
</dbReference>
<feature type="region of interest" description="Disordered" evidence="1">
    <location>
        <begin position="96"/>
        <end position="119"/>
    </location>
</feature>
<reference evidence="2 3" key="1">
    <citation type="submission" date="2022-04" db="EMBL/GenBank/DDBJ databases">
        <title>Streptomyces sp. nov. LCR6-01 isolated from Lichen of Dirinaria sp.</title>
        <authorList>
            <person name="Kanchanasin P."/>
            <person name="Tanasupawat S."/>
            <person name="Phongsopitanun W."/>
        </authorList>
    </citation>
    <scope>NUCLEOTIDE SEQUENCE [LARGE SCALE GENOMIC DNA]</scope>
    <source>
        <strain evidence="2 3">LCR6-01</strain>
    </source>
</reference>
<evidence type="ECO:0000256" key="1">
    <source>
        <dbReference type="SAM" id="MobiDB-lite"/>
    </source>
</evidence>
<organism evidence="2 3">
    <name type="scientific">Streptomyces lichenis</name>
    <dbReference type="NCBI Taxonomy" id="2306967"/>
    <lineage>
        <taxon>Bacteria</taxon>
        <taxon>Bacillati</taxon>
        <taxon>Actinomycetota</taxon>
        <taxon>Actinomycetes</taxon>
        <taxon>Kitasatosporales</taxon>
        <taxon>Streptomycetaceae</taxon>
        <taxon>Streptomyces</taxon>
    </lineage>
</organism>
<name>A0ABT0I580_9ACTN</name>
<comment type="caution">
    <text evidence="2">The sequence shown here is derived from an EMBL/GenBank/DDBJ whole genome shotgun (WGS) entry which is preliminary data.</text>
</comment>
<sequence length="119" mass="13547">MAETAYGDSIYFEQLVSERRIVLPASAGHYAETGKRFSNEKRYKLALTILQQSRGWQMRDALEVRRQEIRRALLRDAGTADTQKVSAVFTSRLILSTPQPGGTRDTHLQQDCPPSTLWH</sequence>
<evidence type="ECO:0008006" key="4">
    <source>
        <dbReference type="Google" id="ProtNLM"/>
    </source>
</evidence>
<proteinExistence type="predicted"/>
<keyword evidence="3" id="KW-1185">Reference proteome</keyword>